<protein>
    <recommendedName>
        <fullName evidence="1">Aminoglycoside phosphotransferase domain-containing protein</fullName>
    </recommendedName>
</protein>
<dbReference type="InterPro" id="IPR051678">
    <property type="entry name" value="AGP_Transferase"/>
</dbReference>
<evidence type="ECO:0000259" key="1">
    <source>
        <dbReference type="Pfam" id="PF01636"/>
    </source>
</evidence>
<evidence type="ECO:0000313" key="3">
    <source>
        <dbReference type="Proteomes" id="UP000655287"/>
    </source>
</evidence>
<dbReference type="Proteomes" id="UP000655287">
    <property type="component" value="Unassembled WGS sequence"/>
</dbReference>
<proteinExistence type="predicted"/>
<dbReference type="EMBL" id="BOOU01000014">
    <property type="protein sequence ID" value="GII76155.1"/>
    <property type="molecule type" value="Genomic_DNA"/>
</dbReference>
<dbReference type="RefSeq" id="WP_203982794.1">
    <property type="nucleotide sequence ID" value="NZ_BOOU01000014.1"/>
</dbReference>
<dbReference type="Gene3D" id="3.30.200.20">
    <property type="entry name" value="Phosphorylase Kinase, domain 1"/>
    <property type="match status" value="1"/>
</dbReference>
<dbReference type="Gene3D" id="3.90.1200.10">
    <property type="match status" value="1"/>
</dbReference>
<gene>
    <name evidence="2" type="ORF">Sru01_11370</name>
</gene>
<evidence type="ECO:0000313" key="2">
    <source>
        <dbReference type="EMBL" id="GII76155.1"/>
    </source>
</evidence>
<keyword evidence="3" id="KW-1185">Reference proteome</keyword>
<organism evidence="2 3">
    <name type="scientific">Sphaerisporangium rufum</name>
    <dbReference type="NCBI Taxonomy" id="1381558"/>
    <lineage>
        <taxon>Bacteria</taxon>
        <taxon>Bacillati</taxon>
        <taxon>Actinomycetota</taxon>
        <taxon>Actinomycetes</taxon>
        <taxon>Streptosporangiales</taxon>
        <taxon>Streptosporangiaceae</taxon>
        <taxon>Sphaerisporangium</taxon>
    </lineage>
</organism>
<comment type="caution">
    <text evidence="2">The sequence shown here is derived from an EMBL/GenBank/DDBJ whole genome shotgun (WGS) entry which is preliminary data.</text>
</comment>
<name>A0A919V3C3_9ACTN</name>
<dbReference type="Pfam" id="PF01636">
    <property type="entry name" value="APH"/>
    <property type="match status" value="1"/>
</dbReference>
<dbReference type="InterPro" id="IPR011009">
    <property type="entry name" value="Kinase-like_dom_sf"/>
</dbReference>
<feature type="domain" description="Aminoglycoside phosphotransferase" evidence="1">
    <location>
        <begin position="23"/>
        <end position="252"/>
    </location>
</feature>
<reference evidence="2" key="1">
    <citation type="submission" date="2021-01" db="EMBL/GenBank/DDBJ databases">
        <title>Whole genome shotgun sequence of Sphaerisporangium rufum NBRC 109079.</title>
        <authorList>
            <person name="Komaki H."/>
            <person name="Tamura T."/>
        </authorList>
    </citation>
    <scope>NUCLEOTIDE SEQUENCE</scope>
    <source>
        <strain evidence="2">NBRC 109079</strain>
    </source>
</reference>
<dbReference type="InterPro" id="IPR002575">
    <property type="entry name" value="Aminoglycoside_PTrfase"/>
</dbReference>
<accession>A0A919V3C3</accession>
<dbReference type="SUPFAM" id="SSF56112">
    <property type="entry name" value="Protein kinase-like (PK-like)"/>
    <property type="match status" value="1"/>
</dbReference>
<sequence length="286" mass="31212">MQDLIHVSLRRHLPGREIGTPTLLGEGSDHLAYEIDGEIIVRVSKSADPGERQEAVRREAGLLALVARLSTLPVPEPVFADEEAGVLAYAKLPGVPLNEHPVAEPGRLAEPLGRFAGRLHDAPLDQVEHLVPRDVYPPPAWLADAERDYRAVAGHLPPDGRRRVEAFLGRTPPPEPKAVAFCHNDLGAEHLLVDPASGALTGVIDWSDAAITDPVRDLALIYRDLGPEVFDRALDHYGRRCDAADRERAAFYARCSLLEDIAYGVETGARRYADNGLANLDRTFSG</sequence>
<dbReference type="PANTHER" id="PTHR21310">
    <property type="entry name" value="AMINOGLYCOSIDE PHOSPHOTRANSFERASE-RELATED-RELATED"/>
    <property type="match status" value="1"/>
</dbReference>
<dbReference type="AlphaFoldDB" id="A0A919V3C3"/>